<dbReference type="Proteomes" id="UP000008370">
    <property type="component" value="Unassembled WGS sequence"/>
</dbReference>
<feature type="compositionally biased region" description="Acidic residues" evidence="1">
    <location>
        <begin position="336"/>
        <end position="346"/>
    </location>
</feature>
<sequence length="380" mass="43452">MLHMLNQEQQLLQISSARPILEEWWNFTCSVVTPECFIPSGGQEGLIILLDFSELMDRREDAVRLFQTFWRFQDRSFMTLCRGFAALHPRSRASTISAAQIITDSFISGRLDGTFSSSLGAYYHCSSPSISSDQATMITHSIRLMKVYAAGHLNGSGFTVLDVVRFTLFHLRLYDIHLGREVHWQPCYSPHPRRTNSPSPLADTIDWAGLWHVLVRALKEYKRAERWKKPYSSDQEYWHATTQPILTADELLAQDRELATECLRITESIEEADSGDECHLAVDRSTPHFEDEFVVALGCFILPEDVPKFPSLVKLEVKGRFSPELQKERDQGNDKEESESEKEDSDDDRKSSGRGRLRRIVTKTRRNGIEIRLPVNLGSS</sequence>
<feature type="compositionally biased region" description="Basic and acidic residues" evidence="1">
    <location>
        <begin position="324"/>
        <end position="335"/>
    </location>
</feature>
<dbReference type="KEGG" id="pco:PHACADRAFT_31839"/>
<dbReference type="EMBL" id="JH930476">
    <property type="protein sequence ID" value="EKM52070.1"/>
    <property type="molecule type" value="Genomic_DNA"/>
</dbReference>
<dbReference type="GeneID" id="18919703"/>
<dbReference type="OrthoDB" id="10671328at2759"/>
<dbReference type="RefSeq" id="XP_007399279.1">
    <property type="nucleotide sequence ID" value="XM_007399217.1"/>
</dbReference>
<keyword evidence="3" id="KW-1185">Reference proteome</keyword>
<dbReference type="AlphaFoldDB" id="K5VYZ9"/>
<evidence type="ECO:0000313" key="2">
    <source>
        <dbReference type="EMBL" id="EKM52070.1"/>
    </source>
</evidence>
<evidence type="ECO:0000256" key="1">
    <source>
        <dbReference type="SAM" id="MobiDB-lite"/>
    </source>
</evidence>
<proteinExistence type="predicted"/>
<feature type="compositionally biased region" description="Basic residues" evidence="1">
    <location>
        <begin position="352"/>
        <end position="361"/>
    </location>
</feature>
<evidence type="ECO:0000313" key="3">
    <source>
        <dbReference type="Proteomes" id="UP000008370"/>
    </source>
</evidence>
<feature type="region of interest" description="Disordered" evidence="1">
    <location>
        <begin position="324"/>
        <end position="361"/>
    </location>
</feature>
<accession>K5VYZ9</accession>
<dbReference type="HOGENOM" id="CLU_727822_0_0_1"/>
<reference evidence="2 3" key="1">
    <citation type="journal article" date="2012" name="BMC Genomics">
        <title>Comparative genomics of the white-rot fungi, Phanerochaete carnosa and P. chrysosporium, to elucidate the genetic basis of the distinct wood types they colonize.</title>
        <authorList>
            <person name="Suzuki H."/>
            <person name="MacDonald J."/>
            <person name="Syed K."/>
            <person name="Salamov A."/>
            <person name="Hori C."/>
            <person name="Aerts A."/>
            <person name="Henrissat B."/>
            <person name="Wiebenga A."/>
            <person name="vanKuyk P.A."/>
            <person name="Barry K."/>
            <person name="Lindquist E."/>
            <person name="LaButti K."/>
            <person name="Lapidus A."/>
            <person name="Lucas S."/>
            <person name="Coutinho P."/>
            <person name="Gong Y."/>
            <person name="Samejima M."/>
            <person name="Mahadevan R."/>
            <person name="Abou-Zaid M."/>
            <person name="de Vries R.P."/>
            <person name="Igarashi K."/>
            <person name="Yadav J.S."/>
            <person name="Grigoriev I.V."/>
            <person name="Master E.R."/>
        </authorList>
    </citation>
    <scope>NUCLEOTIDE SEQUENCE [LARGE SCALE GENOMIC DNA]</scope>
    <source>
        <strain evidence="2 3">HHB-10118-sp</strain>
    </source>
</reference>
<protein>
    <submittedName>
        <fullName evidence="2">Uncharacterized protein</fullName>
    </submittedName>
</protein>
<organism evidence="2 3">
    <name type="scientific">Phanerochaete carnosa (strain HHB-10118-sp)</name>
    <name type="common">White-rot fungus</name>
    <name type="synonym">Peniophora carnosa</name>
    <dbReference type="NCBI Taxonomy" id="650164"/>
    <lineage>
        <taxon>Eukaryota</taxon>
        <taxon>Fungi</taxon>
        <taxon>Dikarya</taxon>
        <taxon>Basidiomycota</taxon>
        <taxon>Agaricomycotina</taxon>
        <taxon>Agaricomycetes</taxon>
        <taxon>Polyporales</taxon>
        <taxon>Phanerochaetaceae</taxon>
        <taxon>Phanerochaete</taxon>
    </lineage>
</organism>
<dbReference type="InParanoid" id="K5VYZ9"/>
<gene>
    <name evidence="2" type="ORF">PHACADRAFT_31839</name>
</gene>
<name>K5VYZ9_PHACS</name>